<dbReference type="EMBL" id="JAERRF010000021">
    <property type="protein sequence ID" value="MBL1100619.1"/>
    <property type="molecule type" value="Genomic_DNA"/>
</dbReference>
<gene>
    <name evidence="1" type="ORF">JK363_28965</name>
</gene>
<comment type="caution">
    <text evidence="1">The sequence shown here is derived from an EMBL/GenBank/DDBJ whole genome shotgun (WGS) entry which is preliminary data.</text>
</comment>
<name>A0ABS1NL12_9ACTN</name>
<organism evidence="1 2">
    <name type="scientific">Streptomyces coffeae</name>
    <dbReference type="NCBI Taxonomy" id="621382"/>
    <lineage>
        <taxon>Bacteria</taxon>
        <taxon>Bacillati</taxon>
        <taxon>Actinomycetota</taxon>
        <taxon>Actinomycetes</taxon>
        <taxon>Kitasatosporales</taxon>
        <taxon>Streptomycetaceae</taxon>
        <taxon>Streptomyces</taxon>
    </lineage>
</organism>
<dbReference type="Proteomes" id="UP000634229">
    <property type="component" value="Unassembled WGS sequence"/>
</dbReference>
<reference evidence="1 2" key="1">
    <citation type="submission" date="2021-01" db="EMBL/GenBank/DDBJ databases">
        <title>WGS of actinomycetes isolated from Thailand.</title>
        <authorList>
            <person name="Thawai C."/>
        </authorList>
    </citation>
    <scope>NUCLEOTIDE SEQUENCE [LARGE SCALE GENOMIC DNA]</scope>
    <source>
        <strain evidence="1 2">CA1R205</strain>
    </source>
</reference>
<keyword evidence="2" id="KW-1185">Reference proteome</keyword>
<evidence type="ECO:0000313" key="2">
    <source>
        <dbReference type="Proteomes" id="UP000634229"/>
    </source>
</evidence>
<protein>
    <submittedName>
        <fullName evidence="1">Uncharacterized protein</fullName>
    </submittedName>
</protein>
<sequence>MSAHRTAVETAKRILDDTEGVNFRDMEAAAHAVGSLRGMVRTLLAIAEEQPKSPRLRLQHDEEFLNLARAARMEIHAARGSLQRLDRFEQALTAMLEPPEDGGRS</sequence>
<evidence type="ECO:0000313" key="1">
    <source>
        <dbReference type="EMBL" id="MBL1100619.1"/>
    </source>
</evidence>
<proteinExistence type="predicted"/>
<dbReference type="RefSeq" id="WP_201879312.1">
    <property type="nucleotide sequence ID" value="NZ_JAERRF010000021.1"/>
</dbReference>
<accession>A0ABS1NL12</accession>